<dbReference type="InterPro" id="IPR039375">
    <property type="entry name" value="NodN-like"/>
</dbReference>
<accession>A0A7I9WGU1</accession>
<dbReference type="EMBL" id="BLKT01000003">
    <property type="protein sequence ID" value="GFG56962.1"/>
    <property type="molecule type" value="Genomic_DNA"/>
</dbReference>
<gene>
    <name evidence="3" type="ORF">MMUR_10980</name>
</gene>
<dbReference type="AlphaFoldDB" id="A0A7I9WGU1"/>
<dbReference type="Proteomes" id="UP000465241">
    <property type="component" value="Unassembled WGS sequence"/>
</dbReference>
<dbReference type="PANTHER" id="PTHR42993:SF1">
    <property type="entry name" value="MAOC-LIKE DEHYDRATASE DOMAIN-CONTAINING PROTEIN"/>
    <property type="match status" value="1"/>
</dbReference>
<name>A0A7I9WGU1_9MYCO</name>
<evidence type="ECO:0000313" key="4">
    <source>
        <dbReference type="Proteomes" id="UP000465241"/>
    </source>
</evidence>
<dbReference type="InterPro" id="IPR002539">
    <property type="entry name" value="MaoC-like_dom"/>
</dbReference>
<organism evidence="3 4">
    <name type="scientific">Mycolicibacterium murale</name>
    <dbReference type="NCBI Taxonomy" id="182220"/>
    <lineage>
        <taxon>Bacteria</taxon>
        <taxon>Bacillati</taxon>
        <taxon>Actinomycetota</taxon>
        <taxon>Actinomycetes</taxon>
        <taxon>Mycobacteriales</taxon>
        <taxon>Mycobacteriaceae</taxon>
        <taxon>Mycolicibacterium</taxon>
    </lineage>
</organism>
<evidence type="ECO:0000256" key="1">
    <source>
        <dbReference type="ARBA" id="ARBA00005254"/>
    </source>
</evidence>
<keyword evidence="4" id="KW-1185">Reference proteome</keyword>
<evidence type="ECO:0000313" key="3">
    <source>
        <dbReference type="EMBL" id="GFG56962.1"/>
    </source>
</evidence>
<dbReference type="CDD" id="cd03450">
    <property type="entry name" value="NodN"/>
    <property type="match status" value="1"/>
</dbReference>
<sequence>MRTFDSVDALVAAKGEELGSSEWVTISQDEVNLFADATGDHQWIHVDQEKAAAGPFGTTIAHGFMTLALLPRLMHQIFTVGGVKMGINYGLNKVRFPSPVPVGSKVRATSTLTDTQDIGAGTVQITVTTVIEIEGGAKPACVAESILRYIS</sequence>
<dbReference type="PANTHER" id="PTHR42993">
    <property type="entry name" value="MAOC-LIKE DEHYDRATASE DOMAIN-CONTAINING PROTEIN"/>
    <property type="match status" value="1"/>
</dbReference>
<proteinExistence type="inferred from homology"/>
<dbReference type="Gene3D" id="3.10.129.10">
    <property type="entry name" value="Hotdog Thioesterase"/>
    <property type="match status" value="1"/>
</dbReference>
<comment type="caution">
    <text evidence="3">The sequence shown here is derived from an EMBL/GenBank/DDBJ whole genome shotgun (WGS) entry which is preliminary data.</text>
</comment>
<feature type="domain" description="MaoC-like" evidence="2">
    <location>
        <begin position="13"/>
        <end position="129"/>
    </location>
</feature>
<dbReference type="InterPro" id="IPR029069">
    <property type="entry name" value="HotDog_dom_sf"/>
</dbReference>
<dbReference type="SUPFAM" id="SSF54637">
    <property type="entry name" value="Thioesterase/thiol ester dehydrase-isomerase"/>
    <property type="match status" value="1"/>
</dbReference>
<evidence type="ECO:0000259" key="2">
    <source>
        <dbReference type="Pfam" id="PF01575"/>
    </source>
</evidence>
<dbReference type="RefSeq" id="WP_068919029.1">
    <property type="nucleotide sequence ID" value="NZ_BAAAMC010000003.1"/>
</dbReference>
<reference evidence="3 4" key="1">
    <citation type="journal article" date="2019" name="Emerg. Microbes Infect.">
        <title>Comprehensive subspecies identification of 175 nontuberculous mycobacteria species based on 7547 genomic profiles.</title>
        <authorList>
            <person name="Matsumoto Y."/>
            <person name="Kinjo T."/>
            <person name="Motooka D."/>
            <person name="Nabeya D."/>
            <person name="Jung N."/>
            <person name="Uechi K."/>
            <person name="Horii T."/>
            <person name="Iida T."/>
            <person name="Fujita J."/>
            <person name="Nakamura S."/>
        </authorList>
    </citation>
    <scope>NUCLEOTIDE SEQUENCE [LARGE SCALE GENOMIC DNA]</scope>
    <source>
        <strain evidence="3 4">JCM 13392</strain>
    </source>
</reference>
<comment type="similarity">
    <text evidence="1">Belongs to the enoyl-CoA hydratase/isomerase family.</text>
</comment>
<dbReference type="Pfam" id="PF01575">
    <property type="entry name" value="MaoC_dehydratas"/>
    <property type="match status" value="1"/>
</dbReference>
<protein>
    <submittedName>
        <fullName evidence="3">Putative enoyl-CoA hydratase 1</fullName>
    </submittedName>
</protein>